<evidence type="ECO:0000256" key="1">
    <source>
        <dbReference type="SAM" id="MobiDB-lite"/>
    </source>
</evidence>
<organism evidence="2 3">
    <name type="scientific">Elysia marginata</name>
    <dbReference type="NCBI Taxonomy" id="1093978"/>
    <lineage>
        <taxon>Eukaryota</taxon>
        <taxon>Metazoa</taxon>
        <taxon>Spiralia</taxon>
        <taxon>Lophotrochozoa</taxon>
        <taxon>Mollusca</taxon>
        <taxon>Gastropoda</taxon>
        <taxon>Heterobranchia</taxon>
        <taxon>Euthyneura</taxon>
        <taxon>Panpulmonata</taxon>
        <taxon>Sacoglossa</taxon>
        <taxon>Placobranchoidea</taxon>
        <taxon>Plakobranchidae</taxon>
        <taxon>Elysia</taxon>
    </lineage>
</organism>
<feature type="region of interest" description="Disordered" evidence="1">
    <location>
        <begin position="10"/>
        <end position="52"/>
    </location>
</feature>
<dbReference type="EMBL" id="BMAT01002699">
    <property type="protein sequence ID" value="GFS12074.1"/>
    <property type="molecule type" value="Genomic_DNA"/>
</dbReference>
<gene>
    <name evidence="2" type="ORF">ElyMa_001362800</name>
</gene>
<proteinExistence type="predicted"/>
<keyword evidence="3" id="KW-1185">Reference proteome</keyword>
<name>A0AAV4ING2_9GAST</name>
<accession>A0AAV4ING2</accession>
<evidence type="ECO:0000313" key="2">
    <source>
        <dbReference type="EMBL" id="GFS12074.1"/>
    </source>
</evidence>
<dbReference type="AlphaFoldDB" id="A0AAV4ING2"/>
<comment type="caution">
    <text evidence="2">The sequence shown here is derived from an EMBL/GenBank/DDBJ whole genome shotgun (WGS) entry which is preliminary data.</text>
</comment>
<reference evidence="2 3" key="1">
    <citation type="journal article" date="2021" name="Elife">
        <title>Chloroplast acquisition without the gene transfer in kleptoplastic sea slugs, Plakobranchus ocellatus.</title>
        <authorList>
            <person name="Maeda T."/>
            <person name="Takahashi S."/>
            <person name="Yoshida T."/>
            <person name="Shimamura S."/>
            <person name="Takaki Y."/>
            <person name="Nagai Y."/>
            <person name="Toyoda A."/>
            <person name="Suzuki Y."/>
            <person name="Arimoto A."/>
            <person name="Ishii H."/>
            <person name="Satoh N."/>
            <person name="Nishiyama T."/>
            <person name="Hasebe M."/>
            <person name="Maruyama T."/>
            <person name="Minagawa J."/>
            <person name="Obokata J."/>
            <person name="Shigenobu S."/>
        </authorList>
    </citation>
    <scope>NUCLEOTIDE SEQUENCE [LARGE SCALE GENOMIC DNA]</scope>
</reference>
<dbReference type="Proteomes" id="UP000762676">
    <property type="component" value="Unassembled WGS sequence"/>
</dbReference>
<evidence type="ECO:0000313" key="3">
    <source>
        <dbReference type="Proteomes" id="UP000762676"/>
    </source>
</evidence>
<sequence length="104" mass="11732">MAGMLWLNDDIDGYDEDDKNDRIGDVADDNYIYNDDDDDDEDEGDRRAQVKCQQGDPLCDQRFTKPSITAAFRINSVNGHQASAGLDNDPKHGPDLTLFRPARR</sequence>
<feature type="compositionally biased region" description="Acidic residues" evidence="1">
    <location>
        <begin position="34"/>
        <end position="43"/>
    </location>
</feature>
<feature type="region of interest" description="Disordered" evidence="1">
    <location>
        <begin position="80"/>
        <end position="104"/>
    </location>
</feature>
<protein>
    <submittedName>
        <fullName evidence="2">Uncharacterized protein</fullName>
    </submittedName>
</protein>